<dbReference type="Proteomes" id="UP000230405">
    <property type="component" value="Unassembled WGS sequence"/>
</dbReference>
<name>A0A2M7VF72_9BACT</name>
<reference evidence="2" key="1">
    <citation type="submission" date="2017-09" db="EMBL/GenBank/DDBJ databases">
        <title>Depth-based differentiation of microbial function through sediment-hosted aquifers and enrichment of novel symbionts in the deep terrestrial subsurface.</title>
        <authorList>
            <person name="Probst A.J."/>
            <person name="Ladd B."/>
            <person name="Jarett J.K."/>
            <person name="Geller-Mcgrath D.E."/>
            <person name="Sieber C.M.K."/>
            <person name="Emerson J.B."/>
            <person name="Anantharaman K."/>
            <person name="Thomas B.C."/>
            <person name="Malmstrom R."/>
            <person name="Stieglmeier M."/>
            <person name="Klingl A."/>
            <person name="Woyke T."/>
            <person name="Ryan C.M."/>
            <person name="Banfield J.F."/>
        </authorList>
    </citation>
    <scope>NUCLEOTIDE SEQUENCE [LARGE SCALE GENOMIC DNA]</scope>
</reference>
<accession>A0A2M7VF72</accession>
<feature type="non-terminal residue" evidence="1">
    <location>
        <position position="79"/>
    </location>
</feature>
<evidence type="ECO:0000313" key="2">
    <source>
        <dbReference type="Proteomes" id="UP000230405"/>
    </source>
</evidence>
<evidence type="ECO:0000313" key="1">
    <source>
        <dbReference type="EMBL" id="PIZ99227.1"/>
    </source>
</evidence>
<gene>
    <name evidence="1" type="ORF">COX77_02155</name>
</gene>
<organism evidence="1 2">
    <name type="scientific">Candidatus Komeilibacteria bacterium CG_4_10_14_0_2_um_filter_37_10</name>
    <dbReference type="NCBI Taxonomy" id="1974470"/>
    <lineage>
        <taxon>Bacteria</taxon>
        <taxon>Candidatus Komeiliibacteriota</taxon>
    </lineage>
</organism>
<protein>
    <submittedName>
        <fullName evidence="1">Uncharacterized protein</fullName>
    </submittedName>
</protein>
<dbReference type="AlphaFoldDB" id="A0A2M7VF72"/>
<dbReference type="EMBL" id="PFPO01000040">
    <property type="protein sequence ID" value="PIZ99227.1"/>
    <property type="molecule type" value="Genomic_DNA"/>
</dbReference>
<proteinExistence type="predicted"/>
<sequence>MSLERPSKIKEEIIKTIPLTLDKKIVDQPALATIDRLVSRSKYKRSTTESPNCSLEINEQKYNIESIEYGEHPDIEKIQ</sequence>
<comment type="caution">
    <text evidence="1">The sequence shown here is derived from an EMBL/GenBank/DDBJ whole genome shotgun (WGS) entry which is preliminary data.</text>
</comment>